<dbReference type="InterPro" id="IPR000719">
    <property type="entry name" value="Prot_kinase_dom"/>
</dbReference>
<dbReference type="Gene3D" id="1.10.510.10">
    <property type="entry name" value="Transferase(Phosphotransferase) domain 1"/>
    <property type="match status" value="1"/>
</dbReference>
<dbReference type="Pfam" id="PF07714">
    <property type="entry name" value="PK_Tyr_Ser-Thr"/>
    <property type="match status" value="1"/>
</dbReference>
<proteinExistence type="predicted"/>
<sequence>MSQPGSSASRPGPIVYKGHAGPVRSVAFSPDGKSVVSGSWDRTIRMWEAHSPSPIGHPLQGHTDTIWSVSYSPLGNMIASASKDRTIRLWDTMTRQLVGDPLYGHVNTVASVAFSHGGDLVASGSTDKTVRLWDVQRRVAVSRPFKGHTNWVRSVAFSPDSTRIVSGSYDETIRVWDVERGIIRVGPLEGHTSVVRSVAYSPDGSQIVSGSYDRTLRLWDSRTGGIIGNPYEGHTSEVYSVSFSPNGIYIASGSIDRTVRVWDVRTGRQLDEPYSQHTDAVRSVAFSPCGRRIASGSDDKTAIIWSLSDSDSVLEDNSRLEVETPMDIIQEHMSIQDMFELLSSHGCVNLASQMDVNQDNAVLMSGGGFGDVWKGELLSGKKVAIKVWRASLIEQCDYKSLKRATREIYYWSKMKHDNIHQLMGVIMFKNLSLGMISEWMENGNLHEYLRKNPSANRYQLSVDVGSGLAYIHDHNMVHGDIKALNVLVSSSGAATLTDFGLSTMSESSIAFSATSTSQAGSIRWAAPELLLEQSSKSKESDIYALGMLVSISAVVV</sequence>
<dbReference type="PROSITE" id="PS50294">
    <property type="entry name" value="WD_REPEATS_REGION"/>
    <property type="match status" value="7"/>
</dbReference>
<dbReference type="PROSITE" id="PS00678">
    <property type="entry name" value="WD_REPEATS_1"/>
    <property type="match status" value="4"/>
</dbReference>
<reference evidence="5" key="1">
    <citation type="submission" date="2021-01" db="EMBL/GenBank/DDBJ databases">
        <authorList>
            <person name="Kaushik A."/>
        </authorList>
    </citation>
    <scope>NUCLEOTIDE SEQUENCE</scope>
    <source>
        <strain evidence="5">AG6-10EEA</strain>
    </source>
</reference>
<evidence type="ECO:0000259" key="4">
    <source>
        <dbReference type="PROSITE" id="PS50011"/>
    </source>
</evidence>
<dbReference type="PRINTS" id="PR00320">
    <property type="entry name" value="GPROTEINBRPT"/>
</dbReference>
<dbReference type="Pfam" id="PF00400">
    <property type="entry name" value="WD40"/>
    <property type="match status" value="7"/>
</dbReference>
<keyword evidence="1 3" id="KW-0853">WD repeat</keyword>
<dbReference type="Proteomes" id="UP000663853">
    <property type="component" value="Unassembled WGS sequence"/>
</dbReference>
<name>A0A8H2Y599_9AGAM</name>
<dbReference type="EMBL" id="CAJMXA010000655">
    <property type="protein sequence ID" value="CAE6438563.1"/>
    <property type="molecule type" value="Genomic_DNA"/>
</dbReference>
<organism evidence="5 6">
    <name type="scientific">Rhizoctonia solani</name>
    <dbReference type="NCBI Taxonomy" id="456999"/>
    <lineage>
        <taxon>Eukaryota</taxon>
        <taxon>Fungi</taxon>
        <taxon>Dikarya</taxon>
        <taxon>Basidiomycota</taxon>
        <taxon>Agaricomycotina</taxon>
        <taxon>Agaricomycetes</taxon>
        <taxon>Cantharellales</taxon>
        <taxon>Ceratobasidiaceae</taxon>
        <taxon>Rhizoctonia</taxon>
    </lineage>
</organism>
<dbReference type="SMART" id="SM00320">
    <property type="entry name" value="WD40"/>
    <property type="match status" value="7"/>
</dbReference>
<accession>A0A8H2Y599</accession>
<protein>
    <recommendedName>
        <fullName evidence="4">Protein kinase domain-containing protein</fullName>
    </recommendedName>
</protein>
<feature type="repeat" description="WD" evidence="3">
    <location>
        <begin position="145"/>
        <end position="181"/>
    </location>
</feature>
<feature type="repeat" description="WD" evidence="3">
    <location>
        <begin position="102"/>
        <end position="143"/>
    </location>
</feature>
<dbReference type="PANTHER" id="PTHR19848:SF8">
    <property type="entry name" value="F-BOX AND WD REPEAT DOMAIN CONTAINING 7"/>
    <property type="match status" value="1"/>
</dbReference>
<feature type="repeat" description="WD" evidence="3">
    <location>
        <begin position="59"/>
        <end position="100"/>
    </location>
</feature>
<evidence type="ECO:0000256" key="1">
    <source>
        <dbReference type="ARBA" id="ARBA00022574"/>
    </source>
</evidence>
<dbReference type="SMART" id="SM00220">
    <property type="entry name" value="S_TKc"/>
    <property type="match status" value="1"/>
</dbReference>
<dbReference type="CDD" id="cd00200">
    <property type="entry name" value="WD40"/>
    <property type="match status" value="1"/>
</dbReference>
<dbReference type="Gene3D" id="2.130.10.10">
    <property type="entry name" value="YVTN repeat-like/Quinoprotein amine dehydrogenase"/>
    <property type="match status" value="4"/>
</dbReference>
<dbReference type="InterPro" id="IPR001680">
    <property type="entry name" value="WD40_rpt"/>
</dbReference>
<dbReference type="PROSITE" id="PS00108">
    <property type="entry name" value="PROTEIN_KINASE_ST"/>
    <property type="match status" value="1"/>
</dbReference>
<keyword evidence="2" id="KW-0677">Repeat</keyword>
<comment type="caution">
    <text evidence="5">The sequence shown here is derived from an EMBL/GenBank/DDBJ whole genome shotgun (WGS) entry which is preliminary data.</text>
</comment>
<dbReference type="SUPFAM" id="SSF50978">
    <property type="entry name" value="WD40 repeat-like"/>
    <property type="match status" value="1"/>
</dbReference>
<dbReference type="SUPFAM" id="SSF56112">
    <property type="entry name" value="Protein kinase-like (PK-like)"/>
    <property type="match status" value="1"/>
</dbReference>
<gene>
    <name evidence="5" type="ORF">RDB_LOCUS33540</name>
</gene>
<dbReference type="InterPro" id="IPR008271">
    <property type="entry name" value="Ser/Thr_kinase_AS"/>
</dbReference>
<dbReference type="PANTHER" id="PTHR19848">
    <property type="entry name" value="WD40 REPEAT PROTEIN"/>
    <property type="match status" value="1"/>
</dbReference>
<feature type="repeat" description="WD" evidence="3">
    <location>
        <begin position="231"/>
        <end position="272"/>
    </location>
</feature>
<dbReference type="InterPro" id="IPR020472">
    <property type="entry name" value="WD40_PAC1"/>
</dbReference>
<dbReference type="InterPro" id="IPR015943">
    <property type="entry name" value="WD40/YVTN_repeat-like_dom_sf"/>
</dbReference>
<dbReference type="GO" id="GO:0005524">
    <property type="term" value="F:ATP binding"/>
    <property type="evidence" value="ECO:0007669"/>
    <property type="project" value="InterPro"/>
</dbReference>
<dbReference type="AlphaFoldDB" id="A0A8H2Y599"/>
<dbReference type="PROSITE" id="PS50011">
    <property type="entry name" value="PROTEIN_KINASE_DOM"/>
    <property type="match status" value="1"/>
</dbReference>
<feature type="repeat" description="WD" evidence="3">
    <location>
        <begin position="274"/>
        <end position="315"/>
    </location>
</feature>
<dbReference type="InterPro" id="IPR036322">
    <property type="entry name" value="WD40_repeat_dom_sf"/>
</dbReference>
<dbReference type="GO" id="GO:0004672">
    <property type="term" value="F:protein kinase activity"/>
    <property type="evidence" value="ECO:0007669"/>
    <property type="project" value="InterPro"/>
</dbReference>
<dbReference type="InterPro" id="IPR011009">
    <property type="entry name" value="Kinase-like_dom_sf"/>
</dbReference>
<evidence type="ECO:0000313" key="6">
    <source>
        <dbReference type="Proteomes" id="UP000663853"/>
    </source>
</evidence>
<dbReference type="InterPro" id="IPR001245">
    <property type="entry name" value="Ser-Thr/Tyr_kinase_cat_dom"/>
</dbReference>
<evidence type="ECO:0000256" key="3">
    <source>
        <dbReference type="PROSITE-ProRule" id="PRU00221"/>
    </source>
</evidence>
<dbReference type="InterPro" id="IPR019775">
    <property type="entry name" value="WD40_repeat_CS"/>
</dbReference>
<feature type="repeat" description="WD" evidence="3">
    <location>
        <begin position="188"/>
        <end position="229"/>
    </location>
</feature>
<evidence type="ECO:0000313" key="5">
    <source>
        <dbReference type="EMBL" id="CAE6438563.1"/>
    </source>
</evidence>
<feature type="domain" description="Protein kinase" evidence="4">
    <location>
        <begin position="358"/>
        <end position="556"/>
    </location>
</feature>
<feature type="repeat" description="WD" evidence="3">
    <location>
        <begin position="16"/>
        <end position="57"/>
    </location>
</feature>
<evidence type="ECO:0000256" key="2">
    <source>
        <dbReference type="ARBA" id="ARBA00022737"/>
    </source>
</evidence>
<dbReference type="PROSITE" id="PS50082">
    <property type="entry name" value="WD_REPEATS_2"/>
    <property type="match status" value="7"/>
</dbReference>